<keyword evidence="9" id="KW-1185">Reference proteome</keyword>
<feature type="compositionally biased region" description="Polar residues" evidence="6">
    <location>
        <begin position="415"/>
        <end position="431"/>
    </location>
</feature>
<feature type="compositionally biased region" description="Polar residues" evidence="6">
    <location>
        <begin position="274"/>
        <end position="292"/>
    </location>
</feature>
<feature type="compositionally biased region" description="Polar residues" evidence="6">
    <location>
        <begin position="569"/>
        <end position="591"/>
    </location>
</feature>
<dbReference type="SMART" id="SM00238">
    <property type="entry name" value="BIR"/>
    <property type="match status" value="2"/>
</dbReference>
<dbReference type="PROSITE" id="PS50143">
    <property type="entry name" value="BIR_REPEAT_2"/>
    <property type="match status" value="2"/>
</dbReference>
<feature type="compositionally biased region" description="Polar residues" evidence="6">
    <location>
        <begin position="152"/>
        <end position="193"/>
    </location>
</feature>
<dbReference type="InterPro" id="IPR050784">
    <property type="entry name" value="IAP"/>
</dbReference>
<evidence type="ECO:0000256" key="2">
    <source>
        <dbReference type="ARBA" id="ARBA00022723"/>
    </source>
</evidence>
<dbReference type="FunFam" id="1.10.1170.10:FF:000002">
    <property type="entry name" value="Baculoviral IAP repeat containing 7"/>
    <property type="match status" value="1"/>
</dbReference>
<evidence type="ECO:0000313" key="8">
    <source>
        <dbReference type="EMBL" id="KAK7107240.1"/>
    </source>
</evidence>
<evidence type="ECO:0000313" key="9">
    <source>
        <dbReference type="Proteomes" id="UP001374579"/>
    </source>
</evidence>
<evidence type="ECO:0000259" key="7">
    <source>
        <dbReference type="PROSITE" id="PS50089"/>
    </source>
</evidence>
<dbReference type="EMBL" id="JBAMIC010000004">
    <property type="protein sequence ID" value="KAK7107240.1"/>
    <property type="molecule type" value="Genomic_DNA"/>
</dbReference>
<dbReference type="Proteomes" id="UP001374579">
    <property type="component" value="Unassembled WGS sequence"/>
</dbReference>
<evidence type="ECO:0000256" key="3">
    <source>
        <dbReference type="ARBA" id="ARBA00022771"/>
    </source>
</evidence>
<keyword evidence="2" id="KW-0479">Metal-binding</keyword>
<evidence type="ECO:0000256" key="5">
    <source>
        <dbReference type="PROSITE-ProRule" id="PRU00175"/>
    </source>
</evidence>
<comment type="caution">
    <text evidence="8">The sequence shown here is derived from an EMBL/GenBank/DDBJ whole genome shotgun (WGS) entry which is preliminary data.</text>
</comment>
<dbReference type="GO" id="GO:0005634">
    <property type="term" value="C:nucleus"/>
    <property type="evidence" value="ECO:0007669"/>
    <property type="project" value="TreeGrafter"/>
</dbReference>
<dbReference type="Pfam" id="PF00653">
    <property type="entry name" value="BIR"/>
    <property type="match status" value="2"/>
</dbReference>
<feature type="compositionally biased region" description="Low complexity" evidence="6">
    <location>
        <begin position="194"/>
        <end position="220"/>
    </location>
</feature>
<feature type="compositionally biased region" description="Low complexity" evidence="6">
    <location>
        <begin position="240"/>
        <end position="265"/>
    </location>
</feature>
<dbReference type="PANTHER" id="PTHR10044">
    <property type="entry name" value="INHIBITOR OF APOPTOSIS"/>
    <property type="match status" value="1"/>
</dbReference>
<sequence>MFPRTFNPPEVRVAPVTRFLPDATFNPDIDLAHLGYRLATLGALSGLFPVSRVKLADAGFYFRGQGDEMTCYSCRVRHSGWTREDNPMDVHRRLSPSCQHVREKDGEQSGGVGPRGSGDVAPTGTESRPLHSHAMVNRASPGMNTPVEDSETTPTQTASQTGERTSSLQASGSAASPNASHRTSAIISQSDSNSRPAESTARTAAAHSSSSSENRSSSRPLQNSTSNSTPQFSNNSSQVSNTTASPAANRTSSNSSATLATSSNDNTRDPPTRPVSTNTSTRQESSDANNSSREGERAEGRSLFPTAALDLGGAVYPMYQDMASRRRTFTQWNDSQAPPLDYVILCGMFYAGYADCVRCFYCGVGLKHWVPTDDVWTEHVRWRPGCGYLIAIKGEQFIRDTQRRLGIETSGGSQGAANSRDSVQTAGQRPPSTTQRSSTGTASSAAAAITTSATASVRSTSASSSSQASITSSNTGNTAATRTPATVSTTRQTSTASSFRSPSNQSQATTTRTTVTTSTSSARQTSTSSSSQAPRASANTSRTPTTSHHQPSTTSSSDASGESRASVSQPAVTSAEPASQGSRTPSSITSATSGNGERRGEGTSSSGTTSGASLSEGGSSVQSDGEGSHSNRRGTNVVAAASSAEERERLARLQAENRRLTQRFQCRVCRQAAIDTIIMPCGHLVVCESCAGTVTSCPLCHDAIRATARVHMA</sequence>
<feature type="compositionally biased region" description="Polar residues" evidence="6">
    <location>
        <begin position="221"/>
        <end position="239"/>
    </location>
</feature>
<feature type="compositionally biased region" description="Low complexity" evidence="6">
    <location>
        <begin position="602"/>
        <end position="620"/>
    </location>
</feature>
<feature type="region of interest" description="Disordered" evidence="6">
    <location>
        <begin position="408"/>
        <end position="644"/>
    </location>
</feature>
<protein>
    <recommendedName>
        <fullName evidence="7">RING-type domain-containing protein</fullName>
    </recommendedName>
</protein>
<dbReference type="InterPro" id="IPR001841">
    <property type="entry name" value="Znf_RING"/>
</dbReference>
<dbReference type="AlphaFoldDB" id="A0AAN9GHS2"/>
<feature type="region of interest" description="Disordered" evidence="6">
    <location>
        <begin position="97"/>
        <end position="304"/>
    </location>
</feature>
<dbReference type="PANTHER" id="PTHR10044:SF139">
    <property type="entry name" value="DEATH-ASSOCIATED INHIBITOR OF APOPTOSIS 2"/>
    <property type="match status" value="1"/>
</dbReference>
<proteinExistence type="inferred from homology"/>
<evidence type="ECO:0000256" key="1">
    <source>
        <dbReference type="ARBA" id="ARBA00006672"/>
    </source>
</evidence>
<feature type="compositionally biased region" description="Polar residues" evidence="6">
    <location>
        <begin position="474"/>
        <end position="504"/>
    </location>
</feature>
<dbReference type="Gene3D" id="1.10.1170.10">
    <property type="entry name" value="Inhibitor Of Apoptosis Protein (2mihbC-IAP-1), Chain A"/>
    <property type="match status" value="2"/>
</dbReference>
<dbReference type="GO" id="GO:0008270">
    <property type="term" value="F:zinc ion binding"/>
    <property type="evidence" value="ECO:0007669"/>
    <property type="project" value="UniProtKB-KW"/>
</dbReference>
<reference evidence="8 9" key="1">
    <citation type="submission" date="2024-02" db="EMBL/GenBank/DDBJ databases">
        <title>Chromosome-scale genome assembly of the rough periwinkle Littorina saxatilis.</title>
        <authorList>
            <person name="De Jode A."/>
            <person name="Faria R."/>
            <person name="Formenti G."/>
            <person name="Sims Y."/>
            <person name="Smith T.P."/>
            <person name="Tracey A."/>
            <person name="Wood J.M.D."/>
            <person name="Zagrodzka Z.B."/>
            <person name="Johannesson K."/>
            <person name="Butlin R.K."/>
            <person name="Leder E.H."/>
        </authorList>
    </citation>
    <scope>NUCLEOTIDE SEQUENCE [LARGE SCALE GENOMIC DNA]</scope>
    <source>
        <strain evidence="8">Snail1</strain>
        <tissue evidence="8">Muscle</tissue>
    </source>
</reference>
<dbReference type="GO" id="GO:0005737">
    <property type="term" value="C:cytoplasm"/>
    <property type="evidence" value="ECO:0007669"/>
    <property type="project" value="TreeGrafter"/>
</dbReference>
<dbReference type="GO" id="GO:0051726">
    <property type="term" value="P:regulation of cell cycle"/>
    <property type="evidence" value="ECO:0007669"/>
    <property type="project" value="TreeGrafter"/>
</dbReference>
<dbReference type="CDD" id="cd00022">
    <property type="entry name" value="BIR"/>
    <property type="match status" value="2"/>
</dbReference>
<dbReference type="SUPFAM" id="SSF57924">
    <property type="entry name" value="Inhibitor of apoptosis (IAP) repeat"/>
    <property type="match status" value="2"/>
</dbReference>
<feature type="compositionally biased region" description="Low complexity" evidence="6">
    <location>
        <begin position="505"/>
        <end position="568"/>
    </location>
</feature>
<dbReference type="Gene3D" id="3.30.40.10">
    <property type="entry name" value="Zinc/RING finger domain, C3HC4 (zinc finger)"/>
    <property type="match status" value="1"/>
</dbReference>
<feature type="domain" description="RING-type" evidence="7">
    <location>
        <begin position="666"/>
        <end position="701"/>
    </location>
</feature>
<accession>A0AAN9GHS2</accession>
<keyword evidence="3 5" id="KW-0863">Zinc-finger</keyword>
<evidence type="ECO:0000256" key="6">
    <source>
        <dbReference type="SAM" id="MobiDB-lite"/>
    </source>
</evidence>
<name>A0AAN9GHS2_9CAEN</name>
<feature type="compositionally biased region" description="Low complexity" evidence="6">
    <location>
        <begin position="432"/>
        <end position="473"/>
    </location>
</feature>
<gene>
    <name evidence="8" type="ORF">V1264_015191</name>
</gene>
<organism evidence="8 9">
    <name type="scientific">Littorina saxatilis</name>
    <dbReference type="NCBI Taxonomy" id="31220"/>
    <lineage>
        <taxon>Eukaryota</taxon>
        <taxon>Metazoa</taxon>
        <taxon>Spiralia</taxon>
        <taxon>Lophotrochozoa</taxon>
        <taxon>Mollusca</taxon>
        <taxon>Gastropoda</taxon>
        <taxon>Caenogastropoda</taxon>
        <taxon>Littorinimorpha</taxon>
        <taxon>Littorinoidea</taxon>
        <taxon>Littorinidae</taxon>
        <taxon>Littorina</taxon>
    </lineage>
</organism>
<dbReference type="Pfam" id="PF13920">
    <property type="entry name" value="zf-C3HC4_3"/>
    <property type="match status" value="1"/>
</dbReference>
<dbReference type="InterPro" id="IPR001370">
    <property type="entry name" value="BIR_rpt"/>
</dbReference>
<comment type="similarity">
    <text evidence="1">Belongs to the IAP family.</text>
</comment>
<dbReference type="SMART" id="SM00184">
    <property type="entry name" value="RING"/>
    <property type="match status" value="1"/>
</dbReference>
<keyword evidence="4" id="KW-0862">Zinc</keyword>
<dbReference type="InterPro" id="IPR013083">
    <property type="entry name" value="Znf_RING/FYVE/PHD"/>
</dbReference>
<evidence type="ECO:0000256" key="4">
    <source>
        <dbReference type="ARBA" id="ARBA00022833"/>
    </source>
</evidence>
<dbReference type="PROSITE" id="PS50089">
    <property type="entry name" value="ZF_RING_2"/>
    <property type="match status" value="1"/>
</dbReference>